<evidence type="ECO:0000313" key="3">
    <source>
        <dbReference type="EMBL" id="EJK53461.1"/>
    </source>
</evidence>
<comment type="caution">
    <text evidence="3">The sequence shown here is derived from an EMBL/GenBank/DDBJ whole genome shotgun (WGS) entry which is preliminary data.</text>
</comment>
<dbReference type="InterPro" id="IPR013083">
    <property type="entry name" value="Znf_RING/FYVE/PHD"/>
</dbReference>
<dbReference type="Proteomes" id="UP000266841">
    <property type="component" value="Unassembled WGS sequence"/>
</dbReference>
<accession>K0RX78</accession>
<dbReference type="eggNOG" id="ENOG502S2H7">
    <property type="taxonomic scope" value="Eukaryota"/>
</dbReference>
<organism evidence="3 4">
    <name type="scientific">Thalassiosira oceanica</name>
    <name type="common">Marine diatom</name>
    <dbReference type="NCBI Taxonomy" id="159749"/>
    <lineage>
        <taxon>Eukaryota</taxon>
        <taxon>Sar</taxon>
        <taxon>Stramenopiles</taxon>
        <taxon>Ochrophyta</taxon>
        <taxon>Bacillariophyta</taxon>
        <taxon>Coscinodiscophyceae</taxon>
        <taxon>Thalassiosirophycidae</taxon>
        <taxon>Thalassiosirales</taxon>
        <taxon>Thalassiosiraceae</taxon>
        <taxon>Thalassiosira</taxon>
    </lineage>
</organism>
<dbReference type="GO" id="GO:0008270">
    <property type="term" value="F:zinc ion binding"/>
    <property type="evidence" value="ECO:0007669"/>
    <property type="project" value="UniProtKB-KW"/>
</dbReference>
<dbReference type="InterPro" id="IPR001841">
    <property type="entry name" value="Znf_RING"/>
</dbReference>
<feature type="non-terminal residue" evidence="3">
    <location>
        <position position="358"/>
    </location>
</feature>
<dbReference type="SUPFAM" id="SSF81901">
    <property type="entry name" value="HCP-like"/>
    <property type="match status" value="1"/>
</dbReference>
<protein>
    <recommendedName>
        <fullName evidence="2">RING-type domain-containing protein</fullName>
    </recommendedName>
</protein>
<dbReference type="Pfam" id="PF08238">
    <property type="entry name" value="Sel1"/>
    <property type="match status" value="2"/>
</dbReference>
<keyword evidence="1" id="KW-0479">Metal-binding</keyword>
<evidence type="ECO:0000259" key="2">
    <source>
        <dbReference type="PROSITE" id="PS50089"/>
    </source>
</evidence>
<dbReference type="EMBL" id="AGNL01037734">
    <property type="protein sequence ID" value="EJK53461.1"/>
    <property type="molecule type" value="Genomic_DNA"/>
</dbReference>
<gene>
    <name evidence="3" type="ORF">THAOC_27107</name>
</gene>
<dbReference type="GO" id="GO:0005737">
    <property type="term" value="C:cytoplasm"/>
    <property type="evidence" value="ECO:0007669"/>
    <property type="project" value="UniProtKB-ARBA"/>
</dbReference>
<name>K0RX78_THAOC</name>
<dbReference type="AlphaFoldDB" id="K0RX78"/>
<dbReference type="InterPro" id="IPR011990">
    <property type="entry name" value="TPR-like_helical_dom_sf"/>
</dbReference>
<evidence type="ECO:0000313" key="4">
    <source>
        <dbReference type="Proteomes" id="UP000266841"/>
    </source>
</evidence>
<dbReference type="Gene3D" id="1.25.40.10">
    <property type="entry name" value="Tetratricopeptide repeat domain"/>
    <property type="match status" value="1"/>
</dbReference>
<dbReference type="Gene3D" id="3.30.40.10">
    <property type="entry name" value="Zinc/RING finger domain, C3HC4 (zinc finger)"/>
    <property type="match status" value="1"/>
</dbReference>
<dbReference type="SMART" id="SM00671">
    <property type="entry name" value="SEL1"/>
    <property type="match status" value="2"/>
</dbReference>
<keyword evidence="4" id="KW-1185">Reference proteome</keyword>
<feature type="domain" description="RING-type" evidence="2">
    <location>
        <begin position="83"/>
        <end position="129"/>
    </location>
</feature>
<evidence type="ECO:0000256" key="1">
    <source>
        <dbReference type="PROSITE-ProRule" id="PRU00175"/>
    </source>
</evidence>
<dbReference type="SUPFAM" id="SSF57850">
    <property type="entry name" value="RING/U-box"/>
    <property type="match status" value="1"/>
</dbReference>
<dbReference type="PROSITE" id="PS50089">
    <property type="entry name" value="ZF_RING_2"/>
    <property type="match status" value="1"/>
</dbReference>
<reference evidence="3 4" key="1">
    <citation type="journal article" date="2012" name="Genome Biol.">
        <title>Genome and low-iron response of an oceanic diatom adapted to chronic iron limitation.</title>
        <authorList>
            <person name="Lommer M."/>
            <person name="Specht M."/>
            <person name="Roy A.S."/>
            <person name="Kraemer L."/>
            <person name="Andreson R."/>
            <person name="Gutowska M.A."/>
            <person name="Wolf J."/>
            <person name="Bergner S.V."/>
            <person name="Schilhabel M.B."/>
            <person name="Klostermeier U.C."/>
            <person name="Beiko R.G."/>
            <person name="Rosenstiel P."/>
            <person name="Hippler M."/>
            <person name="Laroche J."/>
        </authorList>
    </citation>
    <scope>NUCLEOTIDE SEQUENCE [LARGE SCALE GENOMIC DNA]</scope>
    <source>
        <strain evidence="3 4">CCMP1005</strain>
    </source>
</reference>
<dbReference type="InterPro" id="IPR006597">
    <property type="entry name" value="Sel1-like"/>
</dbReference>
<proteinExistence type="predicted"/>
<sequence length="358" mass="39119">MEPPPAWRTCSSGFSSPSLVPLAALTGSGEAGRDQRKTPVVMSNEAAAAVAQAGGSESAGPSALALQQRLMASGHERPEGDACPICFDLIELPKHKNSKFKACCMKRVCNGCILEARRRGMNGRCPFCRSPLPIDDASELAMIKKRVSKGDANAIYLLGQKYFYELGSLDAHYQLGCAYYNGDGVEEDKPMGIHHWQQAAMKGLVESRHMLGAVEYKDNGNYQLAAQHWMISAKMGDQKSLNFIMSMFKEGQATKAQYAEALLGFRDAVEETKSPQREEAKRLGVLKLMLSFRELANTNHKRITPSACPTAGPELALLRSLSACSPRLGSNRELAFPAYTQLQIPRTRILEIPQIAPA</sequence>
<keyword evidence="1" id="KW-0863">Zinc-finger</keyword>
<keyword evidence="1" id="KW-0862">Zinc</keyword>